<dbReference type="Gene3D" id="1.10.10.10">
    <property type="entry name" value="Winged helix-like DNA-binding domain superfamily/Winged helix DNA-binding domain"/>
    <property type="match status" value="1"/>
</dbReference>
<dbReference type="InterPro" id="IPR036388">
    <property type="entry name" value="WH-like_DNA-bd_sf"/>
</dbReference>
<protein>
    <recommendedName>
        <fullName evidence="3">RFX-type winged-helix domain-containing protein</fullName>
    </recommendedName>
</protein>
<dbReference type="Pfam" id="PF25340">
    <property type="entry name" value="BCD_RFX"/>
    <property type="match status" value="1"/>
</dbReference>
<dbReference type="Pfam" id="PF02257">
    <property type="entry name" value="RFX_DNA_binding"/>
    <property type="match status" value="1"/>
</dbReference>
<dbReference type="OrthoDB" id="10056949at2759"/>
<feature type="domain" description="RFX-type winged-helix" evidence="3">
    <location>
        <begin position="80"/>
        <end position="155"/>
    </location>
</feature>
<dbReference type="InterPro" id="IPR003150">
    <property type="entry name" value="DNA-bd_RFX"/>
</dbReference>
<dbReference type="FunFam" id="1.10.10.10:FF:000119">
    <property type="entry name" value="DNA damage and replication checkpoint protein"/>
    <property type="match status" value="1"/>
</dbReference>
<organism evidence="4 5">
    <name type="scientific">Pneumocystis carinii (strain B80)</name>
    <name type="common">Rat pneumocystis pneumonia agent</name>
    <name type="synonym">Pneumocystis carinii f. sp. carinii</name>
    <dbReference type="NCBI Taxonomy" id="1408658"/>
    <lineage>
        <taxon>Eukaryota</taxon>
        <taxon>Fungi</taxon>
        <taxon>Dikarya</taxon>
        <taxon>Ascomycota</taxon>
        <taxon>Taphrinomycotina</taxon>
        <taxon>Pneumocystomycetes</taxon>
        <taxon>Pneumocystaceae</taxon>
        <taxon>Pneumocystis</taxon>
    </lineage>
</organism>
<gene>
    <name evidence="4" type="ORF">T552_02335</name>
</gene>
<dbReference type="GO" id="GO:0000978">
    <property type="term" value="F:RNA polymerase II cis-regulatory region sequence-specific DNA binding"/>
    <property type="evidence" value="ECO:0007669"/>
    <property type="project" value="TreeGrafter"/>
</dbReference>
<comment type="caution">
    <text evidence="4">The sequence shown here is derived from an EMBL/GenBank/DDBJ whole genome shotgun (WGS) entry which is preliminary data.</text>
</comment>
<dbReference type="InterPro" id="IPR039779">
    <property type="entry name" value="RFX-like"/>
</dbReference>
<keyword evidence="1" id="KW-0238">DNA-binding</keyword>
<dbReference type="PANTHER" id="PTHR12619">
    <property type="entry name" value="RFX TRANSCRIPTION FACTOR FAMILY"/>
    <property type="match status" value="1"/>
</dbReference>
<dbReference type="InterPro" id="IPR057321">
    <property type="entry name" value="RFX1-4/6/8-like_BCD"/>
</dbReference>
<dbReference type="PROSITE" id="PS51526">
    <property type="entry name" value="RFX_DBD"/>
    <property type="match status" value="1"/>
</dbReference>
<dbReference type="PANTHER" id="PTHR12619:SF5">
    <property type="entry name" value="TRANSCRIPTION FACTOR RFX4"/>
    <property type="match status" value="1"/>
</dbReference>
<dbReference type="InterPro" id="IPR036390">
    <property type="entry name" value="WH_DNA-bd_sf"/>
</dbReference>
<evidence type="ECO:0000256" key="2">
    <source>
        <dbReference type="SAM" id="MobiDB-lite"/>
    </source>
</evidence>
<dbReference type="EMBL" id="LFVZ01000010">
    <property type="protein sequence ID" value="KTW27355.1"/>
    <property type="molecule type" value="Genomic_DNA"/>
</dbReference>
<proteinExistence type="predicted"/>
<evidence type="ECO:0000313" key="5">
    <source>
        <dbReference type="Proteomes" id="UP000054454"/>
    </source>
</evidence>
<dbReference type="VEuPathDB" id="FungiDB:T552_02335"/>
<dbReference type="Proteomes" id="UP000054454">
    <property type="component" value="Unassembled WGS sequence"/>
</dbReference>
<keyword evidence="5" id="KW-1185">Reference proteome</keyword>
<dbReference type="AlphaFoldDB" id="A0A0W4ZG44"/>
<accession>A0A0W4ZG44</accession>
<reference evidence="5" key="1">
    <citation type="journal article" date="2016" name="Nat. Commun.">
        <title>Genome analysis of three Pneumocystis species reveals adaptation mechanisms to life exclusively in mammalian hosts.</title>
        <authorList>
            <person name="Ma L."/>
            <person name="Chen Z."/>
            <person name="Huang D.W."/>
            <person name="Kutty G."/>
            <person name="Ishihara M."/>
            <person name="Wang H."/>
            <person name="Abouelleil A."/>
            <person name="Bishop L."/>
            <person name="Davey E."/>
            <person name="Deng R."/>
            <person name="Deng X."/>
            <person name="Fan L."/>
            <person name="Fantoni G."/>
            <person name="Fitzgerald M."/>
            <person name="Gogineni E."/>
            <person name="Goldberg J.M."/>
            <person name="Handley G."/>
            <person name="Hu X."/>
            <person name="Huber C."/>
            <person name="Jiao X."/>
            <person name="Jones K."/>
            <person name="Levin J.Z."/>
            <person name="Liu Y."/>
            <person name="Macdonald P."/>
            <person name="Melnikov A."/>
            <person name="Raley C."/>
            <person name="Sassi M."/>
            <person name="Sherman B.T."/>
            <person name="Song X."/>
            <person name="Sykes S."/>
            <person name="Tran B."/>
            <person name="Walsh L."/>
            <person name="Xia Y."/>
            <person name="Yang J."/>
            <person name="Young S."/>
            <person name="Zeng Q."/>
            <person name="Zheng X."/>
            <person name="Stephens R."/>
            <person name="Nusbaum C."/>
            <person name="Birren B.W."/>
            <person name="Azadi P."/>
            <person name="Lempicki R.A."/>
            <person name="Cuomo C.A."/>
            <person name="Kovacs J.A."/>
        </authorList>
    </citation>
    <scope>NUCLEOTIDE SEQUENCE [LARGE SCALE GENOMIC DNA]</scope>
    <source>
        <strain evidence="5">B80</strain>
    </source>
</reference>
<dbReference type="GO" id="GO:0000785">
    <property type="term" value="C:chromatin"/>
    <property type="evidence" value="ECO:0007669"/>
    <property type="project" value="EnsemblFungi"/>
</dbReference>
<dbReference type="RefSeq" id="XP_018225397.1">
    <property type="nucleotide sequence ID" value="XM_018370880.1"/>
</dbReference>
<feature type="compositionally biased region" description="Low complexity" evidence="2">
    <location>
        <begin position="453"/>
        <end position="470"/>
    </location>
</feature>
<dbReference type="GeneID" id="28937083"/>
<name>A0A0W4ZG44_PNEC8</name>
<evidence type="ECO:0000259" key="3">
    <source>
        <dbReference type="PROSITE" id="PS51526"/>
    </source>
</evidence>
<sequence>MNTQGPYERCNIMRYGFASETGEDPFINGRLSNVLETDADHQELRRVTLENISLSMEELANKVREEECGTQSEKYRQVFGISWLMRNCEAIPDVAVPRNRIYAHYVSVCAHERIKPLNPASFGKLVRMVYPDIKTRRLGVRGQSKYHYCGMKLRDDHLSTHISPSKSELKNAHEENSTYAESVHTSSFLKAFDPLLVHSNVETEKSSDPLINFVFKSKHLYFPTYSSTSNSSAMSPLASFTLPDINQYIPADVDPDTKNTLISLYTSHCSSLIESIRYMRLKQFLTITSSFHNSLTVPVQKLLSSPFLANWVQRADFEMYREIIRLLSPLALQVVPPQILSSLRVLSSTLINHITHTLSIHPQHFVRAKVIPAVAFSALLSRLLRVNDTAHAAARFLTNPADRELMRNDWLRYIDARAIVNRELPCKEDEAVKILDDVIQLLYGSNQLNISKKNSTSKVGSSSISSTDTSQTDHSINNDGTNTLDGSLNRWADFFSSLPSRFPNISPKLFLLCAGTVETAILREITVAGGESFGAWWVVRCWIDEWLCWISERGGFLEIQLLEQINPSSSSLEKNTDTQALTDDPNTTLAVALCVDPITNGSIETHLDSKNDDYINMVFNANGNTGDDPT</sequence>
<feature type="region of interest" description="Disordered" evidence="2">
    <location>
        <begin position="453"/>
        <end position="479"/>
    </location>
</feature>
<evidence type="ECO:0000256" key="1">
    <source>
        <dbReference type="ARBA" id="ARBA00023125"/>
    </source>
</evidence>
<evidence type="ECO:0000313" key="4">
    <source>
        <dbReference type="EMBL" id="KTW27355.1"/>
    </source>
</evidence>
<dbReference type="SUPFAM" id="SSF46785">
    <property type="entry name" value="Winged helix' DNA-binding domain"/>
    <property type="match status" value="1"/>
</dbReference>
<dbReference type="GO" id="GO:0001228">
    <property type="term" value="F:DNA-binding transcription activator activity, RNA polymerase II-specific"/>
    <property type="evidence" value="ECO:0007669"/>
    <property type="project" value="EnsemblFungi"/>
</dbReference>